<proteinExistence type="predicted"/>
<name>A0A831YBY7_9AQUI</name>
<evidence type="ECO:0000259" key="6">
    <source>
        <dbReference type="Pfam" id="PF01957"/>
    </source>
</evidence>
<dbReference type="SUPFAM" id="SSF52096">
    <property type="entry name" value="ClpP/crotonase"/>
    <property type="match status" value="1"/>
</dbReference>
<gene>
    <name evidence="9" type="ORF">ENO34_01650</name>
</gene>
<dbReference type="AlphaFoldDB" id="A0A831YBY7"/>
<dbReference type="InterPro" id="IPR056739">
    <property type="entry name" value="NfeD_membrane"/>
</dbReference>
<dbReference type="PANTHER" id="PTHR33507">
    <property type="entry name" value="INNER MEMBRANE PROTEIN YBBJ"/>
    <property type="match status" value="1"/>
</dbReference>
<feature type="domain" description="NfeD1b N-terminal" evidence="8">
    <location>
        <begin position="30"/>
        <end position="182"/>
    </location>
</feature>
<dbReference type="Proteomes" id="UP000885621">
    <property type="component" value="Unassembled WGS sequence"/>
</dbReference>
<feature type="transmembrane region" description="Helical" evidence="5">
    <location>
        <begin position="330"/>
        <end position="351"/>
    </location>
</feature>
<comment type="subcellular location">
    <subcellularLocation>
        <location evidence="1">Membrane</location>
        <topology evidence="1">Multi-pass membrane protein</topology>
    </subcellularLocation>
</comment>
<keyword evidence="4 5" id="KW-0472">Membrane</keyword>
<dbReference type="Gene3D" id="2.40.50.140">
    <property type="entry name" value="Nucleic acid-binding proteins"/>
    <property type="match status" value="1"/>
</dbReference>
<evidence type="ECO:0000256" key="3">
    <source>
        <dbReference type="ARBA" id="ARBA00022989"/>
    </source>
</evidence>
<feature type="domain" description="NfeD-like C-terminal" evidence="6">
    <location>
        <begin position="362"/>
        <end position="417"/>
    </location>
</feature>
<evidence type="ECO:0000256" key="2">
    <source>
        <dbReference type="ARBA" id="ARBA00022692"/>
    </source>
</evidence>
<dbReference type="InterPro" id="IPR056738">
    <property type="entry name" value="NfeD1b_N"/>
</dbReference>
<dbReference type="EMBL" id="DSFC01000092">
    <property type="protein sequence ID" value="HEV09086.1"/>
    <property type="molecule type" value="Genomic_DNA"/>
</dbReference>
<evidence type="ECO:0000313" key="9">
    <source>
        <dbReference type="EMBL" id="HEV09086.1"/>
    </source>
</evidence>
<dbReference type="Pfam" id="PF01957">
    <property type="entry name" value="NfeD"/>
    <property type="match status" value="1"/>
</dbReference>
<dbReference type="InterPro" id="IPR029045">
    <property type="entry name" value="ClpP/crotonase-like_dom_sf"/>
</dbReference>
<protein>
    <submittedName>
        <fullName evidence="9">Nodulation protein NfeD</fullName>
    </submittedName>
</protein>
<dbReference type="Gene3D" id="3.90.226.10">
    <property type="entry name" value="2-enoyl-CoA Hydratase, Chain A, domain 1"/>
    <property type="match status" value="1"/>
</dbReference>
<dbReference type="Pfam" id="PF24961">
    <property type="entry name" value="NfeD_membrane"/>
    <property type="match status" value="1"/>
</dbReference>
<feature type="domain" description="NfeD integral membrane" evidence="7">
    <location>
        <begin position="231"/>
        <end position="346"/>
    </location>
</feature>
<evidence type="ECO:0000256" key="5">
    <source>
        <dbReference type="SAM" id="Phobius"/>
    </source>
</evidence>
<keyword evidence="2 5" id="KW-0812">Transmembrane</keyword>
<evidence type="ECO:0000259" key="8">
    <source>
        <dbReference type="Pfam" id="PF25145"/>
    </source>
</evidence>
<dbReference type="GO" id="GO:0016020">
    <property type="term" value="C:membrane"/>
    <property type="evidence" value="ECO:0007669"/>
    <property type="project" value="UniProtKB-SubCell"/>
</dbReference>
<evidence type="ECO:0000256" key="1">
    <source>
        <dbReference type="ARBA" id="ARBA00004141"/>
    </source>
</evidence>
<evidence type="ECO:0000259" key="7">
    <source>
        <dbReference type="Pfam" id="PF24961"/>
    </source>
</evidence>
<feature type="transmembrane region" description="Helical" evidence="5">
    <location>
        <begin position="299"/>
        <end position="318"/>
    </location>
</feature>
<dbReference type="SUPFAM" id="SSF141322">
    <property type="entry name" value="NfeD domain-like"/>
    <property type="match status" value="1"/>
</dbReference>
<dbReference type="InterPro" id="IPR012340">
    <property type="entry name" value="NA-bd_OB-fold"/>
</dbReference>
<sequence length="419" mass="45555">MLRIILFFLFVVKLSFADILVGKWDDAITPTTVDYVKRLVEKAEETKASAIILQLDTPGGLETSMREIIKTINNTYIPFVVFVYPPGSRAASAGAIITVSADIAAMAPSTNIGSASPVNMDGSDIDQTMQKKVMNDMVAFVKAITQEKGRNQELIEKMITESVNLSAEEALNKKVIDVVANDLNDLVKKINGKVIKKKSKEITLNLAGQKFVFVEKSFKEKLLALLSNPTLAYFLLMIGFYGIFFELYNPGSIIPGTAGLISLALALYSLNILSVNWLGVVLIGLGVLFFIIETFTPTFGGLALAGALSIFLGSLILLPSDSPFGDLSFGIILLVVLFSSGFFLTVSYLSLKVHKQKPKTGVEAMIGDTAEAITDIDKKGGKVMYYGEIWNAYSEHKIKAGSKVKIVKVEGLKLKVVEV</sequence>
<dbReference type="FunFam" id="3.90.226.10:FF:000089">
    <property type="entry name" value="Membrane-bound serine protease"/>
    <property type="match status" value="1"/>
</dbReference>
<feature type="transmembrane region" description="Helical" evidence="5">
    <location>
        <begin position="275"/>
        <end position="292"/>
    </location>
</feature>
<dbReference type="PANTHER" id="PTHR33507:SF4">
    <property type="entry name" value="NODULATION COMPETITIVENESS PROTEIN NFED"/>
    <property type="match status" value="1"/>
</dbReference>
<dbReference type="Pfam" id="PF25145">
    <property type="entry name" value="NfeD1b_N"/>
    <property type="match status" value="1"/>
</dbReference>
<dbReference type="CDD" id="cd07020">
    <property type="entry name" value="Clp_protease_NfeD_1"/>
    <property type="match status" value="1"/>
</dbReference>
<feature type="transmembrane region" description="Helical" evidence="5">
    <location>
        <begin position="251"/>
        <end position="269"/>
    </location>
</feature>
<dbReference type="InterPro" id="IPR052165">
    <property type="entry name" value="Membrane_assoc_protease"/>
</dbReference>
<evidence type="ECO:0000256" key="4">
    <source>
        <dbReference type="ARBA" id="ARBA00023136"/>
    </source>
</evidence>
<keyword evidence="3 5" id="KW-1133">Transmembrane helix</keyword>
<organism evidence="9">
    <name type="scientific">Sulfurihydrogenibium azorense</name>
    <dbReference type="NCBI Taxonomy" id="309806"/>
    <lineage>
        <taxon>Bacteria</taxon>
        <taxon>Pseudomonadati</taxon>
        <taxon>Aquificota</taxon>
        <taxon>Aquificia</taxon>
        <taxon>Aquificales</taxon>
        <taxon>Hydrogenothermaceae</taxon>
        <taxon>Sulfurihydrogenibium</taxon>
    </lineage>
</organism>
<reference evidence="9" key="1">
    <citation type="journal article" date="2020" name="mSystems">
        <title>Genome- and Community-Level Interaction Insights into Carbon Utilization and Element Cycling Functions of Hydrothermarchaeota in Hydrothermal Sediment.</title>
        <authorList>
            <person name="Zhou Z."/>
            <person name="Liu Y."/>
            <person name="Xu W."/>
            <person name="Pan J."/>
            <person name="Luo Z.H."/>
            <person name="Li M."/>
        </authorList>
    </citation>
    <scope>NUCLEOTIDE SEQUENCE [LARGE SCALE GENOMIC DNA]</scope>
    <source>
        <strain evidence="9">SpSt-1257</strain>
    </source>
</reference>
<feature type="transmembrane region" description="Helical" evidence="5">
    <location>
        <begin position="222"/>
        <end position="244"/>
    </location>
</feature>
<comment type="caution">
    <text evidence="9">The sequence shown here is derived from an EMBL/GenBank/DDBJ whole genome shotgun (WGS) entry which is preliminary data.</text>
</comment>
<accession>A0A831YBY7</accession>
<dbReference type="InterPro" id="IPR002810">
    <property type="entry name" value="NfeD-like_C"/>
</dbReference>